<gene>
    <name evidence="4" type="ORF">FHW18_002956</name>
</gene>
<sequence>MPVYTLADIATHREEIRKSRFIAQAAPVTTPDAAMAFIAAHSDATANHNCWAWRIGSAYRFHDAGEPGGTAGRPILAAIEGQECDRVVVVVTRWFGGILLGAGGLMRAYGGCAATCLRLATKVAIVDQIVLTLACTFAEMPVLRARLREHAAELEAENFTGEGAVWQVRLPRERAATWAAMVSDLTRGRVQLAEQIKRAT</sequence>
<dbReference type="GO" id="GO:0032561">
    <property type="term" value="F:guanyl ribonucleotide binding"/>
    <property type="evidence" value="ECO:0007669"/>
    <property type="project" value="UniProtKB-ARBA"/>
</dbReference>
<dbReference type="Pfam" id="PF01205">
    <property type="entry name" value="Impact_N"/>
    <property type="match status" value="1"/>
</dbReference>
<organism evidence="4 5">
    <name type="scientific">Pigmentiphaga litoralis</name>
    <dbReference type="NCBI Taxonomy" id="516702"/>
    <lineage>
        <taxon>Bacteria</taxon>
        <taxon>Pseudomonadati</taxon>
        <taxon>Pseudomonadota</taxon>
        <taxon>Betaproteobacteria</taxon>
        <taxon>Burkholderiales</taxon>
        <taxon>Alcaligenaceae</taxon>
        <taxon>Pigmentiphaga</taxon>
    </lineage>
</organism>
<dbReference type="Proteomes" id="UP000542125">
    <property type="component" value="Unassembled WGS sequence"/>
</dbReference>
<dbReference type="Gene3D" id="3.30.70.240">
    <property type="match status" value="1"/>
</dbReference>
<dbReference type="PANTHER" id="PTHR16301:SF20">
    <property type="entry name" value="IMPACT FAMILY MEMBER YIGZ"/>
    <property type="match status" value="1"/>
</dbReference>
<dbReference type="InterPro" id="IPR015269">
    <property type="entry name" value="UPF0029_Impact_C"/>
</dbReference>
<dbReference type="PANTHER" id="PTHR16301">
    <property type="entry name" value="IMPACT-RELATED"/>
    <property type="match status" value="1"/>
</dbReference>
<evidence type="ECO:0000259" key="2">
    <source>
        <dbReference type="Pfam" id="PF01205"/>
    </source>
</evidence>
<dbReference type="RefSeq" id="WP_179587466.1">
    <property type="nucleotide sequence ID" value="NZ_JACBYR010000001.1"/>
</dbReference>
<dbReference type="InterPro" id="IPR036956">
    <property type="entry name" value="Impact_N_sf"/>
</dbReference>
<dbReference type="Gene3D" id="3.30.230.30">
    <property type="entry name" value="Impact, N-terminal domain"/>
    <property type="match status" value="1"/>
</dbReference>
<protein>
    <submittedName>
        <fullName evidence="4">Putative YigZ family protein</fullName>
    </submittedName>
</protein>
<evidence type="ECO:0000259" key="3">
    <source>
        <dbReference type="Pfam" id="PF09186"/>
    </source>
</evidence>
<accession>A0A7Y9LNU7</accession>
<dbReference type="GO" id="GO:0006446">
    <property type="term" value="P:regulation of translational initiation"/>
    <property type="evidence" value="ECO:0007669"/>
    <property type="project" value="TreeGrafter"/>
</dbReference>
<dbReference type="Pfam" id="PF09186">
    <property type="entry name" value="DUF1949"/>
    <property type="match status" value="1"/>
</dbReference>
<evidence type="ECO:0000256" key="1">
    <source>
        <dbReference type="ARBA" id="ARBA00007665"/>
    </source>
</evidence>
<keyword evidence="5" id="KW-1185">Reference proteome</keyword>
<feature type="domain" description="UPF0029" evidence="3">
    <location>
        <begin position="133"/>
        <end position="189"/>
    </location>
</feature>
<dbReference type="AlphaFoldDB" id="A0A7Y9LNU7"/>
<dbReference type="InterPro" id="IPR001498">
    <property type="entry name" value="Impact_N"/>
</dbReference>
<evidence type="ECO:0000313" key="4">
    <source>
        <dbReference type="EMBL" id="NYE83685.1"/>
    </source>
</evidence>
<dbReference type="GO" id="GO:0017111">
    <property type="term" value="F:ribonucleoside triphosphate phosphatase activity"/>
    <property type="evidence" value="ECO:0007669"/>
    <property type="project" value="UniProtKB-ARBA"/>
</dbReference>
<name>A0A7Y9LNU7_9BURK</name>
<proteinExistence type="inferred from homology"/>
<dbReference type="InterPro" id="IPR035647">
    <property type="entry name" value="EFG_III/V"/>
</dbReference>
<comment type="similarity">
    <text evidence="1">Belongs to the IMPACT family.</text>
</comment>
<dbReference type="SUPFAM" id="SSF54211">
    <property type="entry name" value="Ribosomal protein S5 domain 2-like"/>
    <property type="match status" value="1"/>
</dbReference>
<dbReference type="InterPro" id="IPR023582">
    <property type="entry name" value="Impact"/>
</dbReference>
<dbReference type="EMBL" id="JACBYR010000001">
    <property type="protein sequence ID" value="NYE83685.1"/>
    <property type="molecule type" value="Genomic_DNA"/>
</dbReference>
<dbReference type="GO" id="GO:0005737">
    <property type="term" value="C:cytoplasm"/>
    <property type="evidence" value="ECO:0007669"/>
    <property type="project" value="TreeGrafter"/>
</dbReference>
<comment type="caution">
    <text evidence="4">The sequence shown here is derived from an EMBL/GenBank/DDBJ whole genome shotgun (WGS) entry which is preliminary data.</text>
</comment>
<dbReference type="InterPro" id="IPR020568">
    <property type="entry name" value="Ribosomal_Su5_D2-typ_SF"/>
</dbReference>
<evidence type="ECO:0000313" key="5">
    <source>
        <dbReference type="Proteomes" id="UP000542125"/>
    </source>
</evidence>
<reference evidence="4 5" key="1">
    <citation type="submission" date="2020-07" db="EMBL/GenBank/DDBJ databases">
        <title>Genomic Encyclopedia of Type Strains, Phase IV (KMG-V): Genome sequencing to study the core and pangenomes of soil and plant-associated prokaryotes.</title>
        <authorList>
            <person name="Whitman W."/>
        </authorList>
    </citation>
    <scope>NUCLEOTIDE SEQUENCE [LARGE SCALE GENOMIC DNA]</scope>
    <source>
        <strain evidence="4 5">SAS40</strain>
    </source>
</reference>
<feature type="domain" description="Impact N-terminal" evidence="2">
    <location>
        <begin position="17"/>
        <end position="117"/>
    </location>
</feature>
<dbReference type="SUPFAM" id="SSF54980">
    <property type="entry name" value="EF-G C-terminal domain-like"/>
    <property type="match status" value="1"/>
</dbReference>